<gene>
    <name evidence="5" type="primary">gatA_2</name>
    <name evidence="5" type="ORF">NCTC8139_01341</name>
</gene>
<dbReference type="PANTHER" id="PTHR11895:SF7">
    <property type="entry name" value="GLUTAMYL-TRNA(GLN) AMIDOTRANSFERASE SUBUNIT A, MITOCHONDRIAL"/>
    <property type="match status" value="1"/>
</dbReference>
<evidence type="ECO:0000256" key="3">
    <source>
        <dbReference type="ARBA" id="ARBA00012922"/>
    </source>
</evidence>
<comment type="caution">
    <text evidence="5">The sequence shown here is derived from an EMBL/GenBank/DDBJ whole genome shotgun (WGS) entry which is preliminary data.</text>
</comment>
<keyword evidence="5" id="KW-0436">Ligase</keyword>
<dbReference type="Pfam" id="PF01425">
    <property type="entry name" value="Amidase"/>
    <property type="match status" value="1"/>
</dbReference>
<dbReference type="Proteomes" id="UP000360750">
    <property type="component" value="Unassembled WGS sequence"/>
</dbReference>
<reference evidence="5 6" key="1">
    <citation type="submission" date="2019-02" db="EMBL/GenBank/DDBJ databases">
        <authorList>
            <consortium name="Pathogen Informatics"/>
        </authorList>
    </citation>
    <scope>NUCLEOTIDE SEQUENCE [LARGE SCALE GENOMIC DNA]</scope>
    <source>
        <strain evidence="5 6">3012STDY6756503</strain>
    </source>
</reference>
<name>A0ABD7V0T6_9ACTN</name>
<dbReference type="AlphaFoldDB" id="A0ABD7V0T6"/>
<evidence type="ECO:0000259" key="4">
    <source>
        <dbReference type="Pfam" id="PF01425"/>
    </source>
</evidence>
<organism evidence="5 6">
    <name type="scientific">Gordonia paraffinivorans</name>
    <dbReference type="NCBI Taxonomy" id="175628"/>
    <lineage>
        <taxon>Bacteria</taxon>
        <taxon>Bacillati</taxon>
        <taxon>Actinomycetota</taxon>
        <taxon>Actinomycetes</taxon>
        <taxon>Mycobacteriales</taxon>
        <taxon>Gordoniaceae</taxon>
        <taxon>Gordonia</taxon>
    </lineage>
</organism>
<comment type="similarity">
    <text evidence="2">Belongs to the amidase family.</text>
</comment>
<dbReference type="InterPro" id="IPR023631">
    <property type="entry name" value="Amidase_dom"/>
</dbReference>
<comment type="catalytic activity">
    <reaction evidence="1">
        <text>a monocarboxylic acid amide + H2O = a monocarboxylate + NH4(+)</text>
        <dbReference type="Rhea" id="RHEA:12020"/>
        <dbReference type="ChEBI" id="CHEBI:15377"/>
        <dbReference type="ChEBI" id="CHEBI:28938"/>
        <dbReference type="ChEBI" id="CHEBI:35757"/>
        <dbReference type="ChEBI" id="CHEBI:83628"/>
        <dbReference type="EC" id="3.5.1.4"/>
    </reaction>
</comment>
<dbReference type="GeneID" id="60749369"/>
<sequence>MTDSFAYLTAVELAQRISSREVSPTEVAEAAVARVDAVNPSVNAIIDFDREQVLADAAALTDQVAKGEPLGPLHGVPFTIKDLTAVKGRPLTFGMVPLKDNIAEADAVVVSRLKAAGGLFLGKTNTPESGYYGNTDNHLFGPTHNPWKPGHSAGGSSGGAAAAVAAGLGPLAEGSDGAGSVRIPASLCGVVGLKPSTGRIPQTILGGRYYHWAYHGPITRTVEDNALMLSVMAGPDSADPLSLPAADTDWVAETRKDVKGWKIAWSPDLGFAVVDPEVLAICKQAVEVFEELGATVEEATPAWGNPEEAMWNGIWVPGFAAEYDMLEWDQWKGQVDDELVALLREAERLTGVDVGRADAFRGQMWDTFNQFMGEYDLLITPTLAEATFPLGQFAPERLQGESLRSQLLGWLLTYPFNMMTTPAISVPAGFTSDGRPVGLQIAGRLHDDAAVLRAAANLERVRPWAHEVPSL</sequence>
<dbReference type="Gene3D" id="3.90.1300.10">
    <property type="entry name" value="Amidase signature (AS) domain"/>
    <property type="match status" value="1"/>
</dbReference>
<dbReference type="SUPFAM" id="SSF75304">
    <property type="entry name" value="Amidase signature (AS) enzymes"/>
    <property type="match status" value="1"/>
</dbReference>
<dbReference type="EC" id="3.5.1.4" evidence="3"/>
<protein>
    <recommendedName>
        <fullName evidence="3">amidase</fullName>
        <ecNumber evidence="3">3.5.1.4</ecNumber>
    </recommendedName>
</protein>
<dbReference type="PANTHER" id="PTHR11895">
    <property type="entry name" value="TRANSAMIDASE"/>
    <property type="match status" value="1"/>
</dbReference>
<proteinExistence type="inferred from homology"/>
<dbReference type="RefSeq" id="WP_131733769.1">
    <property type="nucleotide sequence ID" value="NZ_CAACYD010000005.1"/>
</dbReference>
<evidence type="ECO:0000256" key="1">
    <source>
        <dbReference type="ARBA" id="ARBA00001311"/>
    </source>
</evidence>
<evidence type="ECO:0000256" key="2">
    <source>
        <dbReference type="ARBA" id="ARBA00009199"/>
    </source>
</evidence>
<dbReference type="PROSITE" id="PS00571">
    <property type="entry name" value="AMIDASES"/>
    <property type="match status" value="1"/>
</dbReference>
<dbReference type="EMBL" id="CAACYD010000005">
    <property type="protein sequence ID" value="VFA82999.1"/>
    <property type="molecule type" value="Genomic_DNA"/>
</dbReference>
<evidence type="ECO:0000313" key="5">
    <source>
        <dbReference type="EMBL" id="VFA82999.1"/>
    </source>
</evidence>
<dbReference type="GO" id="GO:0004040">
    <property type="term" value="F:amidase activity"/>
    <property type="evidence" value="ECO:0007669"/>
    <property type="project" value="UniProtKB-EC"/>
</dbReference>
<accession>A0ABD7V0T6</accession>
<dbReference type="InterPro" id="IPR020556">
    <property type="entry name" value="Amidase_CS"/>
</dbReference>
<feature type="domain" description="Amidase" evidence="4">
    <location>
        <begin position="26"/>
        <end position="452"/>
    </location>
</feature>
<dbReference type="InterPro" id="IPR000120">
    <property type="entry name" value="Amidase"/>
</dbReference>
<dbReference type="InterPro" id="IPR036928">
    <property type="entry name" value="AS_sf"/>
</dbReference>
<evidence type="ECO:0000313" key="6">
    <source>
        <dbReference type="Proteomes" id="UP000360750"/>
    </source>
</evidence>
<dbReference type="GO" id="GO:0016874">
    <property type="term" value="F:ligase activity"/>
    <property type="evidence" value="ECO:0007669"/>
    <property type="project" value="UniProtKB-KW"/>
</dbReference>